<keyword evidence="2" id="KW-1185">Reference proteome</keyword>
<reference evidence="1 2" key="1">
    <citation type="journal article" date="2012" name="PLoS Pathog.">
        <title>Diverse lifestyles and strategies of plant pathogenesis encoded in the genomes of eighteen Dothideomycetes fungi.</title>
        <authorList>
            <person name="Ohm R.A."/>
            <person name="Feau N."/>
            <person name="Henrissat B."/>
            <person name="Schoch C.L."/>
            <person name="Horwitz B.A."/>
            <person name="Barry K.W."/>
            <person name="Condon B.J."/>
            <person name="Copeland A.C."/>
            <person name="Dhillon B."/>
            <person name="Glaser F."/>
            <person name="Hesse C.N."/>
            <person name="Kosti I."/>
            <person name="LaButti K."/>
            <person name="Lindquist E.A."/>
            <person name="Lucas S."/>
            <person name="Salamov A.A."/>
            <person name="Bradshaw R.E."/>
            <person name="Ciuffetti L."/>
            <person name="Hamelin R.C."/>
            <person name="Kema G.H.J."/>
            <person name="Lawrence C."/>
            <person name="Scott J.A."/>
            <person name="Spatafora J.W."/>
            <person name="Turgeon B.G."/>
            <person name="de Wit P.J.G.M."/>
            <person name="Zhong S."/>
            <person name="Goodwin S.B."/>
            <person name="Grigoriev I.V."/>
        </authorList>
    </citation>
    <scope>NUCLEOTIDE SEQUENCE [LARGE SCALE GENOMIC DNA]</scope>
    <source>
        <strain evidence="1 2">SO2202</strain>
    </source>
</reference>
<sequence>MAAHSVSALLQTPSSHAGPCSKLDEPCASAIDLPVLPPTTSNTLQLYCLCMYSGHDAPAPQCSQSNHQNILPTCHACCISTCCHWDLISTACGASQQNE</sequence>
<dbReference type="Proteomes" id="UP000016931">
    <property type="component" value="Unassembled WGS sequence"/>
</dbReference>
<dbReference type="HOGENOM" id="CLU_2321832_0_0_1"/>
<organism evidence="1 2">
    <name type="scientific">Sphaerulina musiva (strain SO2202)</name>
    <name type="common">Poplar stem canker fungus</name>
    <name type="synonym">Septoria musiva</name>
    <dbReference type="NCBI Taxonomy" id="692275"/>
    <lineage>
        <taxon>Eukaryota</taxon>
        <taxon>Fungi</taxon>
        <taxon>Dikarya</taxon>
        <taxon>Ascomycota</taxon>
        <taxon>Pezizomycotina</taxon>
        <taxon>Dothideomycetes</taxon>
        <taxon>Dothideomycetidae</taxon>
        <taxon>Mycosphaerellales</taxon>
        <taxon>Mycosphaerellaceae</taxon>
        <taxon>Sphaerulina</taxon>
    </lineage>
</organism>
<name>N1QES1_SPHMS</name>
<dbReference type="RefSeq" id="XP_016757623.1">
    <property type="nucleotide sequence ID" value="XM_016902196.1"/>
</dbReference>
<accession>N1QES1</accession>
<protein>
    <submittedName>
        <fullName evidence="1">Uncharacterized protein</fullName>
    </submittedName>
</protein>
<evidence type="ECO:0000313" key="2">
    <source>
        <dbReference type="Proteomes" id="UP000016931"/>
    </source>
</evidence>
<proteinExistence type="predicted"/>
<dbReference type="EMBL" id="KB456269">
    <property type="protein sequence ID" value="EMF09502.1"/>
    <property type="molecule type" value="Genomic_DNA"/>
</dbReference>
<evidence type="ECO:0000313" key="1">
    <source>
        <dbReference type="EMBL" id="EMF09502.1"/>
    </source>
</evidence>
<dbReference type="AlphaFoldDB" id="N1QES1"/>
<gene>
    <name evidence="1" type="ORF">SEPMUDRAFT_128160</name>
</gene>
<dbReference type="GeneID" id="27899333"/>